<dbReference type="InterPro" id="IPR003593">
    <property type="entry name" value="AAA+_ATPase"/>
</dbReference>
<keyword evidence="3 8" id="KW-0812">Transmembrane</keyword>
<dbReference type="Gene3D" id="3.90.70.10">
    <property type="entry name" value="Cysteine proteinases"/>
    <property type="match status" value="1"/>
</dbReference>
<comment type="subcellular location">
    <subcellularLocation>
        <location evidence="1">Cell membrane</location>
        <topology evidence="1">Multi-pass membrane protein</topology>
    </subcellularLocation>
</comment>
<feature type="domain" description="ABC transporter" evidence="9">
    <location>
        <begin position="477"/>
        <end position="704"/>
    </location>
</feature>
<dbReference type="SMART" id="SM00382">
    <property type="entry name" value="AAA"/>
    <property type="match status" value="1"/>
</dbReference>
<organism evidence="12 13">
    <name type="scientific">Roseateles subflavus</name>
    <dbReference type="NCBI Taxonomy" id="3053353"/>
    <lineage>
        <taxon>Bacteria</taxon>
        <taxon>Pseudomonadati</taxon>
        <taxon>Pseudomonadota</taxon>
        <taxon>Betaproteobacteria</taxon>
        <taxon>Burkholderiales</taxon>
        <taxon>Sphaerotilaceae</taxon>
        <taxon>Roseateles</taxon>
    </lineage>
</organism>
<dbReference type="PANTHER" id="PTHR24221">
    <property type="entry name" value="ATP-BINDING CASSETTE SUB-FAMILY B"/>
    <property type="match status" value="1"/>
</dbReference>
<dbReference type="InterPro" id="IPR017871">
    <property type="entry name" value="ABC_transporter-like_CS"/>
</dbReference>
<feature type="transmembrane region" description="Helical" evidence="8">
    <location>
        <begin position="192"/>
        <end position="210"/>
    </location>
</feature>
<name>A0ABT7LDR6_9BURK</name>
<dbReference type="InterPro" id="IPR011527">
    <property type="entry name" value="ABC1_TM_dom"/>
</dbReference>
<sequence length="706" mass="77090">MKLFLQSEAAECGLACLAMVASHHGQGQDLGDLRRRFPVSLKGAKLASMISHAGSMGFSARPLKLELDHLGQLTLPAILHWDLNHFVVLKKVGARHFTVLDPAIGERRLSLAEMSAHFTGVALELTPNADFKPEQQAPRLSLGSLTGKVTGLKRSLLQILAVAVVLEVFAVIAPLFNQLVVDEVLSSGDAELLGVLVLGFGLLLLIQSALSLGRSWMVVLLSQTLALQWQSNVFAHLVRLPTSFFEKRHLGDITSRFSAVNAIQRSLTTAAIEAVLDGLMALIALVMMLLYSVPLAAVVVVAVLAYGALRWVSYRPFRDAAAERLVIAAKESTHFLETLRAITPLKLYAREDERRSRWQNLIVDVQNRDVRTAKMSMAFQTANTLIFGLENLAVLWLGARTILQGQQSHAVSLTVGMLFAFVSYKTQFTGRVAKLIDYAVELKMLSLHGERLADIVLEPPEQDDVPHSELDHLPPSLELRNVSFRYAEGEPWILRGASFRIEAGENVAVTGPSGAGKTTLLKIMLGLLPPTEGEVLYGGVPVRHLGVRNYRRQIGTVMQEDALLTGSLADNISFFDSHPDMERIQQCAALAQLHDDICRMPMGYQTLVGDLGSGLSGGQKQRLLLARAIYKQPRVLALDEATSHLDLANERAVTAALSQMKLTRLVIAHRPETIAGAQRVVQVRDGQVLELARQVPSGIPDGTAAL</sequence>
<evidence type="ECO:0000313" key="13">
    <source>
        <dbReference type="Proteomes" id="UP001238603"/>
    </source>
</evidence>
<dbReference type="EMBL" id="JASVDS010000001">
    <property type="protein sequence ID" value="MDL5030325.1"/>
    <property type="molecule type" value="Genomic_DNA"/>
</dbReference>
<keyword evidence="2" id="KW-1003">Cell membrane</keyword>
<dbReference type="Proteomes" id="UP001238603">
    <property type="component" value="Unassembled WGS sequence"/>
</dbReference>
<dbReference type="PANTHER" id="PTHR24221:SF606">
    <property type="entry name" value="COLICIN V SECRETION-PROCESSING ATP-BINDING PROTEIN"/>
    <property type="match status" value="1"/>
</dbReference>
<protein>
    <submittedName>
        <fullName evidence="12">Peptidase domain-containing ABC transporter</fullName>
    </submittedName>
</protein>
<dbReference type="SUPFAM" id="SSF52540">
    <property type="entry name" value="P-loop containing nucleoside triphosphate hydrolases"/>
    <property type="match status" value="1"/>
</dbReference>
<keyword evidence="5" id="KW-0067">ATP-binding</keyword>
<evidence type="ECO:0000256" key="4">
    <source>
        <dbReference type="ARBA" id="ARBA00022741"/>
    </source>
</evidence>
<evidence type="ECO:0000256" key="3">
    <source>
        <dbReference type="ARBA" id="ARBA00022692"/>
    </source>
</evidence>
<feature type="domain" description="Peptidase C39" evidence="11">
    <location>
        <begin position="6"/>
        <end position="125"/>
    </location>
</feature>
<evidence type="ECO:0000256" key="5">
    <source>
        <dbReference type="ARBA" id="ARBA00022840"/>
    </source>
</evidence>
<dbReference type="Pfam" id="PF03412">
    <property type="entry name" value="Peptidase_C39"/>
    <property type="match status" value="1"/>
</dbReference>
<dbReference type="InterPro" id="IPR027417">
    <property type="entry name" value="P-loop_NTPase"/>
</dbReference>
<dbReference type="InterPro" id="IPR039421">
    <property type="entry name" value="Type_1_exporter"/>
</dbReference>
<dbReference type="InterPro" id="IPR036640">
    <property type="entry name" value="ABC1_TM_sf"/>
</dbReference>
<dbReference type="CDD" id="cd02419">
    <property type="entry name" value="Peptidase_C39C"/>
    <property type="match status" value="1"/>
</dbReference>
<dbReference type="CDD" id="cd18567">
    <property type="entry name" value="ABC_6TM_CvaB_RaxB_like"/>
    <property type="match status" value="1"/>
</dbReference>
<feature type="domain" description="ABC transmembrane type-1" evidence="10">
    <location>
        <begin position="159"/>
        <end position="444"/>
    </location>
</feature>
<dbReference type="RefSeq" id="WP_285980465.1">
    <property type="nucleotide sequence ID" value="NZ_JASVDS010000001.1"/>
</dbReference>
<reference evidence="12 13" key="1">
    <citation type="submission" date="2023-06" db="EMBL/GenBank/DDBJ databases">
        <title>Pelomonas sp. APW6 16S ribosomal RNA gene genome sequencing and assembly.</title>
        <authorList>
            <person name="Woo H."/>
        </authorList>
    </citation>
    <scope>NUCLEOTIDE SEQUENCE [LARGE SCALE GENOMIC DNA]</scope>
    <source>
        <strain evidence="12 13">APW6</strain>
    </source>
</reference>
<evidence type="ECO:0000256" key="8">
    <source>
        <dbReference type="SAM" id="Phobius"/>
    </source>
</evidence>
<evidence type="ECO:0000313" key="12">
    <source>
        <dbReference type="EMBL" id="MDL5030325.1"/>
    </source>
</evidence>
<gene>
    <name evidence="12" type="ORF">QRD43_00290</name>
</gene>
<dbReference type="SUPFAM" id="SSF90123">
    <property type="entry name" value="ABC transporter transmembrane region"/>
    <property type="match status" value="1"/>
</dbReference>
<dbReference type="InterPro" id="IPR003439">
    <property type="entry name" value="ABC_transporter-like_ATP-bd"/>
</dbReference>
<evidence type="ECO:0000259" key="10">
    <source>
        <dbReference type="PROSITE" id="PS50929"/>
    </source>
</evidence>
<dbReference type="PROSITE" id="PS50929">
    <property type="entry name" value="ABC_TM1F"/>
    <property type="match status" value="1"/>
</dbReference>
<dbReference type="InterPro" id="IPR033838">
    <property type="entry name" value="CvaB_peptidase"/>
</dbReference>
<accession>A0ABT7LDR6</accession>
<dbReference type="InterPro" id="IPR005074">
    <property type="entry name" value="Peptidase_C39"/>
</dbReference>
<dbReference type="PROSITE" id="PS00211">
    <property type="entry name" value="ABC_TRANSPORTER_1"/>
    <property type="match status" value="1"/>
</dbReference>
<comment type="caution">
    <text evidence="12">The sequence shown here is derived from an EMBL/GenBank/DDBJ whole genome shotgun (WGS) entry which is preliminary data.</text>
</comment>
<feature type="transmembrane region" description="Helical" evidence="8">
    <location>
        <begin position="156"/>
        <end position="180"/>
    </location>
</feature>
<dbReference type="Gene3D" id="3.40.50.300">
    <property type="entry name" value="P-loop containing nucleotide triphosphate hydrolases"/>
    <property type="match status" value="1"/>
</dbReference>
<evidence type="ECO:0000256" key="7">
    <source>
        <dbReference type="ARBA" id="ARBA00023136"/>
    </source>
</evidence>
<dbReference type="Gene3D" id="1.20.1560.10">
    <property type="entry name" value="ABC transporter type 1, transmembrane domain"/>
    <property type="match status" value="1"/>
</dbReference>
<evidence type="ECO:0000259" key="9">
    <source>
        <dbReference type="PROSITE" id="PS50893"/>
    </source>
</evidence>
<keyword evidence="4" id="KW-0547">Nucleotide-binding</keyword>
<evidence type="ECO:0000256" key="6">
    <source>
        <dbReference type="ARBA" id="ARBA00022989"/>
    </source>
</evidence>
<evidence type="ECO:0000256" key="2">
    <source>
        <dbReference type="ARBA" id="ARBA00022475"/>
    </source>
</evidence>
<dbReference type="PROSITE" id="PS50893">
    <property type="entry name" value="ABC_TRANSPORTER_2"/>
    <property type="match status" value="1"/>
</dbReference>
<proteinExistence type="predicted"/>
<dbReference type="Pfam" id="PF00005">
    <property type="entry name" value="ABC_tran"/>
    <property type="match status" value="1"/>
</dbReference>
<evidence type="ECO:0000256" key="1">
    <source>
        <dbReference type="ARBA" id="ARBA00004651"/>
    </source>
</evidence>
<keyword evidence="13" id="KW-1185">Reference proteome</keyword>
<keyword evidence="7 8" id="KW-0472">Membrane</keyword>
<dbReference type="PROSITE" id="PS50990">
    <property type="entry name" value="PEPTIDASE_C39"/>
    <property type="match status" value="1"/>
</dbReference>
<feature type="transmembrane region" description="Helical" evidence="8">
    <location>
        <begin position="279"/>
        <end position="309"/>
    </location>
</feature>
<keyword evidence="6 8" id="KW-1133">Transmembrane helix</keyword>
<dbReference type="Pfam" id="PF00664">
    <property type="entry name" value="ABC_membrane"/>
    <property type="match status" value="1"/>
</dbReference>
<evidence type="ECO:0000259" key="11">
    <source>
        <dbReference type="PROSITE" id="PS50990"/>
    </source>
</evidence>